<dbReference type="PRINTS" id="PR00834">
    <property type="entry name" value="PROTEASES2C"/>
</dbReference>
<dbReference type="AlphaFoldDB" id="A0A9E2L2Y5"/>
<dbReference type="EMBL" id="JAHLFV010000138">
    <property type="protein sequence ID" value="MBU3850071.1"/>
    <property type="molecule type" value="Genomic_DNA"/>
</dbReference>
<dbReference type="PANTHER" id="PTHR43343:SF3">
    <property type="entry name" value="PROTEASE DO-LIKE 8, CHLOROPLASTIC"/>
    <property type="match status" value="1"/>
</dbReference>
<gene>
    <name evidence="5" type="ORF">IAA16_05855</name>
</gene>
<dbReference type="PANTHER" id="PTHR43343">
    <property type="entry name" value="PEPTIDASE S12"/>
    <property type="match status" value="1"/>
</dbReference>
<protein>
    <submittedName>
        <fullName evidence="5">S1C family serine protease</fullName>
    </submittedName>
</protein>
<dbReference type="Pfam" id="PF13365">
    <property type="entry name" value="Trypsin_2"/>
    <property type="match status" value="1"/>
</dbReference>
<evidence type="ECO:0000313" key="6">
    <source>
        <dbReference type="Proteomes" id="UP000823914"/>
    </source>
</evidence>
<dbReference type="SUPFAM" id="SSF50156">
    <property type="entry name" value="PDZ domain-like"/>
    <property type="match status" value="1"/>
</dbReference>
<dbReference type="SMART" id="SM00228">
    <property type="entry name" value="PDZ"/>
    <property type="match status" value="1"/>
</dbReference>
<evidence type="ECO:0000256" key="2">
    <source>
        <dbReference type="ARBA" id="ARBA00022801"/>
    </source>
</evidence>
<dbReference type="Gene3D" id="2.30.42.10">
    <property type="match status" value="1"/>
</dbReference>
<accession>A0A9E2L2Y5</accession>
<dbReference type="InterPro" id="IPR041489">
    <property type="entry name" value="PDZ_6"/>
</dbReference>
<reference evidence="5" key="2">
    <citation type="submission" date="2021-04" db="EMBL/GenBank/DDBJ databases">
        <authorList>
            <person name="Gilroy R."/>
        </authorList>
    </citation>
    <scope>NUCLEOTIDE SEQUENCE</scope>
    <source>
        <strain evidence="5">Gambia15-2214</strain>
    </source>
</reference>
<reference evidence="5" key="1">
    <citation type="journal article" date="2021" name="PeerJ">
        <title>Extensive microbial diversity within the chicken gut microbiome revealed by metagenomics and culture.</title>
        <authorList>
            <person name="Gilroy R."/>
            <person name="Ravi A."/>
            <person name="Getino M."/>
            <person name="Pursley I."/>
            <person name="Horton D.L."/>
            <person name="Alikhan N.F."/>
            <person name="Baker D."/>
            <person name="Gharbi K."/>
            <person name="Hall N."/>
            <person name="Watson M."/>
            <person name="Adriaenssens E.M."/>
            <person name="Foster-Nyarko E."/>
            <person name="Jarju S."/>
            <person name="Secka A."/>
            <person name="Antonio M."/>
            <person name="Oren A."/>
            <person name="Chaudhuri R.R."/>
            <person name="La Ragione R."/>
            <person name="Hildebrand F."/>
            <person name="Pallen M.J."/>
        </authorList>
    </citation>
    <scope>NUCLEOTIDE SEQUENCE</scope>
    <source>
        <strain evidence="5">Gambia15-2214</strain>
    </source>
</reference>
<dbReference type="InterPro" id="IPR051201">
    <property type="entry name" value="Chloro_Bact_Ser_Proteases"/>
</dbReference>
<keyword evidence="1 5" id="KW-0645">Protease</keyword>
<feature type="domain" description="PDZ" evidence="4">
    <location>
        <begin position="361"/>
        <end position="412"/>
    </location>
</feature>
<dbReference type="InterPro" id="IPR036034">
    <property type="entry name" value="PDZ_sf"/>
</dbReference>
<dbReference type="SUPFAM" id="SSF50494">
    <property type="entry name" value="Trypsin-like serine proteases"/>
    <property type="match status" value="1"/>
</dbReference>
<dbReference type="GO" id="GO:0004252">
    <property type="term" value="F:serine-type endopeptidase activity"/>
    <property type="evidence" value="ECO:0007669"/>
    <property type="project" value="InterPro"/>
</dbReference>
<keyword evidence="2" id="KW-0378">Hydrolase</keyword>
<dbReference type="Gene3D" id="2.40.10.120">
    <property type="match status" value="1"/>
</dbReference>
<proteinExistence type="predicted"/>
<dbReference type="InterPro" id="IPR001940">
    <property type="entry name" value="Peptidase_S1C"/>
</dbReference>
<dbReference type="InterPro" id="IPR009003">
    <property type="entry name" value="Peptidase_S1_PA"/>
</dbReference>
<feature type="signal peptide" evidence="3">
    <location>
        <begin position="1"/>
        <end position="24"/>
    </location>
</feature>
<dbReference type="InterPro" id="IPR001478">
    <property type="entry name" value="PDZ"/>
</dbReference>
<organism evidence="5 6">
    <name type="scientific">Candidatus Treponema excrementipullorum</name>
    <dbReference type="NCBI Taxonomy" id="2838768"/>
    <lineage>
        <taxon>Bacteria</taxon>
        <taxon>Pseudomonadati</taxon>
        <taxon>Spirochaetota</taxon>
        <taxon>Spirochaetia</taxon>
        <taxon>Spirochaetales</taxon>
        <taxon>Treponemataceae</taxon>
        <taxon>Treponema</taxon>
    </lineage>
</organism>
<sequence length="552" mass="60575">MSSYKRIVFLICLCLMALLCVSCASVKKHEYVPLDYTREDVRNNEINQISALLKKEPIEALWRSYLLKDSSPADATGVAELFIQCQEKVYSLCENYVQEEKYLDALQCAMSLESVGFTIPADAGFSRAFLETSLLENVPGKDKNTTEQGSVSSYISGTVTIWVDLGIQVQKGLGYASRSIGSGFFIDEKGYIVTNYHVIQSEVDPKYEGYSRLYIKLSSNPEVRIPARVVGWDPLLDLALLKTEVDAPYVFSLGSSSDLDVGDKIYAIGSPLGLEWTMTSGIVSAANRQLLSMGPVMQIDAAINSGNSGGPIIDNDGSVQAVVFAGIMGQDGLNFAIPVEYLKAELPILAAGGLRNHSWIGAMGRDVTKNEFTDSPQGLLTEYVMPGSSAFRAGLKVGDIVTAINGQPVTGVDSFHFALLRFVPGTIAELTVYSQESSEEKNILVYLEKRPEQPGYEIYQRDVISNSFYPIFGMKLTPISESDKKYSVADIKRGSIADETGFSQFDPVDVMKVQISDNKDSISAQIYTKKRKSGYFEVNLVIAAPLDSPYFF</sequence>
<dbReference type="GO" id="GO:0006508">
    <property type="term" value="P:proteolysis"/>
    <property type="evidence" value="ECO:0007669"/>
    <property type="project" value="UniProtKB-KW"/>
</dbReference>
<evidence type="ECO:0000259" key="4">
    <source>
        <dbReference type="PROSITE" id="PS50106"/>
    </source>
</evidence>
<dbReference type="Proteomes" id="UP000823914">
    <property type="component" value="Unassembled WGS sequence"/>
</dbReference>
<comment type="caution">
    <text evidence="5">The sequence shown here is derived from an EMBL/GenBank/DDBJ whole genome shotgun (WGS) entry which is preliminary data.</text>
</comment>
<keyword evidence="3" id="KW-0732">Signal</keyword>
<dbReference type="PROSITE" id="PS50106">
    <property type="entry name" value="PDZ"/>
    <property type="match status" value="1"/>
</dbReference>
<feature type="chain" id="PRO_5039569838" evidence="3">
    <location>
        <begin position="25"/>
        <end position="552"/>
    </location>
</feature>
<dbReference type="Pfam" id="PF17820">
    <property type="entry name" value="PDZ_6"/>
    <property type="match status" value="1"/>
</dbReference>
<evidence type="ECO:0000256" key="1">
    <source>
        <dbReference type="ARBA" id="ARBA00022670"/>
    </source>
</evidence>
<evidence type="ECO:0000256" key="3">
    <source>
        <dbReference type="SAM" id="SignalP"/>
    </source>
</evidence>
<name>A0A9E2L2Y5_9SPIR</name>
<evidence type="ECO:0000313" key="5">
    <source>
        <dbReference type="EMBL" id="MBU3850071.1"/>
    </source>
</evidence>